<evidence type="ECO:0000259" key="1">
    <source>
        <dbReference type="Pfam" id="PF00174"/>
    </source>
</evidence>
<accession>A0A0Q0RI76</accession>
<reference evidence="2 5" key="1">
    <citation type="submission" date="2015-09" db="EMBL/GenBank/DDBJ databases">
        <title>Draft genome sequence of Acidiplasma aeolicum DSM 18409.</title>
        <authorList>
            <person name="Hemp J."/>
        </authorList>
    </citation>
    <scope>NUCLEOTIDE SEQUENCE [LARGE SCALE GENOMIC DNA]</scope>
    <source>
        <strain evidence="2 5">V</strain>
    </source>
</reference>
<dbReference type="Proteomes" id="UP000050320">
    <property type="component" value="Unassembled WGS sequence"/>
</dbReference>
<dbReference type="EMBL" id="LKBG01000178">
    <property type="protein sequence ID" value="KQB35063.1"/>
    <property type="molecule type" value="Genomic_DNA"/>
</dbReference>
<dbReference type="EMBL" id="LJCQ01000408">
    <property type="protein sequence ID" value="KPV44814.1"/>
    <property type="molecule type" value="Genomic_DNA"/>
</dbReference>
<organism evidence="3 4">
    <name type="scientific">Acidiplasma aeolicum</name>
    <dbReference type="NCBI Taxonomy" id="507754"/>
    <lineage>
        <taxon>Archaea</taxon>
        <taxon>Methanobacteriati</taxon>
        <taxon>Thermoplasmatota</taxon>
        <taxon>Thermoplasmata</taxon>
        <taxon>Thermoplasmatales</taxon>
        <taxon>Ferroplasmaceae</taxon>
        <taxon>Acidiplasma</taxon>
    </lineage>
</organism>
<dbReference type="InterPro" id="IPR000572">
    <property type="entry name" value="OxRdtase_Mopterin-bd_dom"/>
</dbReference>
<name>A0A0Q0RI76_9ARCH</name>
<dbReference type="AlphaFoldDB" id="A0A0Q0RI76"/>
<dbReference type="SUPFAM" id="SSF56524">
    <property type="entry name" value="Oxidoreductase molybdopterin-binding domain"/>
    <property type="match status" value="1"/>
</dbReference>
<reference evidence="3 4" key="2">
    <citation type="submission" date="2015-09" db="EMBL/GenBank/DDBJ databases">
        <title>Heavy metals and arsenic resistance mechanisms in polyextremophilic archaea of the family Ferroplasmaceae.</title>
        <authorList>
            <person name="Bulaev A.G."/>
            <person name="Kanygina A.V."/>
        </authorList>
    </citation>
    <scope>NUCLEOTIDE SEQUENCE [LARGE SCALE GENOMIC DNA]</scope>
    <source>
        <strain evidence="3 4">VT</strain>
    </source>
</reference>
<sequence>MEKIEIKNPGQHYVNNFILYDALGGPVINENLWKLRIDGIVKKPMEYTYNELNSMKNIEYISDFNCVTKWSVKDVKWTGPSLRDLILKSEPEEDAEWVMFICADGYDTPVPYDDAIDEKSIIALKMNDKPLAIEHGFPARPFIPSLYGWKSAKWLTEIKIMRDYEDGYWESYGYHERGKIEDEERFKGFAWRKIKRKSKIDR</sequence>
<dbReference type="Proteomes" id="UP000050515">
    <property type="component" value="Unassembled WGS sequence"/>
</dbReference>
<dbReference type="Pfam" id="PF00174">
    <property type="entry name" value="Oxidored_molyb"/>
    <property type="match status" value="1"/>
</dbReference>
<protein>
    <submittedName>
        <fullName evidence="3">Oxidoreductase</fullName>
    </submittedName>
</protein>
<keyword evidence="4" id="KW-1185">Reference proteome</keyword>
<comment type="caution">
    <text evidence="3">The sequence shown here is derived from an EMBL/GenBank/DDBJ whole genome shotgun (WGS) entry which is preliminary data.</text>
</comment>
<dbReference type="PATRIC" id="fig|507754.4.peg.1118"/>
<dbReference type="Gene3D" id="3.90.420.10">
    <property type="entry name" value="Oxidoreductase, molybdopterin-binding domain"/>
    <property type="match status" value="1"/>
</dbReference>
<gene>
    <name evidence="3" type="ORF">AOG54_03395</name>
    <name evidence="2" type="ORF">SE19_08580</name>
</gene>
<dbReference type="PANTHER" id="PTHR43032:SF4">
    <property type="entry name" value="OXIDOREDUCTASE MOLYBDOPTERIN-BINDING DOMAIN-CONTAINING PROTEIN"/>
    <property type="match status" value="1"/>
</dbReference>
<dbReference type="CDD" id="cd02109">
    <property type="entry name" value="arch_bact_SO_family_Moco"/>
    <property type="match status" value="1"/>
</dbReference>
<evidence type="ECO:0000313" key="3">
    <source>
        <dbReference type="EMBL" id="KQB35063.1"/>
    </source>
</evidence>
<feature type="domain" description="Oxidoreductase molybdopterin-binding" evidence="1">
    <location>
        <begin position="26"/>
        <end position="169"/>
    </location>
</feature>
<dbReference type="PANTHER" id="PTHR43032">
    <property type="entry name" value="PROTEIN-METHIONINE-SULFOXIDE REDUCTASE"/>
    <property type="match status" value="1"/>
</dbReference>
<dbReference type="OrthoDB" id="24039at2157"/>
<proteinExistence type="predicted"/>
<evidence type="ECO:0000313" key="4">
    <source>
        <dbReference type="Proteomes" id="UP000050320"/>
    </source>
</evidence>
<evidence type="ECO:0000313" key="2">
    <source>
        <dbReference type="EMBL" id="KPV44814.1"/>
    </source>
</evidence>
<dbReference type="InterPro" id="IPR036374">
    <property type="entry name" value="OxRdtase_Mopterin-bd_sf"/>
</dbReference>
<dbReference type="RefSeq" id="WP_054964521.1">
    <property type="nucleotide sequence ID" value="NZ_LJCQ01000408.1"/>
</dbReference>
<evidence type="ECO:0000313" key="5">
    <source>
        <dbReference type="Proteomes" id="UP000050515"/>
    </source>
</evidence>